<reference evidence="3" key="2">
    <citation type="submission" date="2025-08" db="UniProtKB">
        <authorList>
            <consortium name="Ensembl"/>
        </authorList>
    </citation>
    <scope>IDENTIFICATION</scope>
</reference>
<name>A0A3P9AW68_9CICH</name>
<dbReference type="InterPro" id="IPR007757">
    <property type="entry name" value="MT-A70-like"/>
</dbReference>
<dbReference type="Ensembl" id="ENSMZET00005001988.1">
    <property type="protein sequence ID" value="ENSMZEP00005001893.1"/>
    <property type="gene ID" value="ENSMZEG00005001519.1"/>
</dbReference>
<comment type="similarity">
    <text evidence="1">Belongs to the MT-A70-like family.</text>
</comment>
<dbReference type="GeneTree" id="ENSGT00390000016237"/>
<evidence type="ECO:0000256" key="1">
    <source>
        <dbReference type="PROSITE-ProRule" id="PRU00489"/>
    </source>
</evidence>
<reference evidence="3 4" key="1">
    <citation type="journal article" date="2014" name="Nature">
        <title>The genomic substrate for adaptive radiation in African cichlid fish.</title>
        <authorList>
            <person name="Brawand D."/>
            <person name="Wagner C.E."/>
            <person name="Li Y.I."/>
            <person name="Malinsky M."/>
            <person name="Keller I."/>
            <person name="Fan S."/>
            <person name="Simakov O."/>
            <person name="Ng A.Y."/>
            <person name="Lim Z.W."/>
            <person name="Bezault E."/>
            <person name="Turner-Maier J."/>
            <person name="Johnson J."/>
            <person name="Alcazar R."/>
            <person name="Noh H.J."/>
            <person name="Russell P."/>
            <person name="Aken B."/>
            <person name="Alfoldi J."/>
            <person name="Amemiya C."/>
            <person name="Azzouzi N."/>
            <person name="Baroiller J.F."/>
            <person name="Barloy-Hubler F."/>
            <person name="Berlin A."/>
            <person name="Bloomquist R."/>
            <person name="Carleton K.L."/>
            <person name="Conte M.A."/>
            <person name="D'Cotta H."/>
            <person name="Eshel O."/>
            <person name="Gaffney L."/>
            <person name="Galibert F."/>
            <person name="Gante H.F."/>
            <person name="Gnerre S."/>
            <person name="Greuter L."/>
            <person name="Guyon R."/>
            <person name="Haddad N.S."/>
            <person name="Haerty W."/>
            <person name="Harris R.M."/>
            <person name="Hofmann H.A."/>
            <person name="Hourlier T."/>
            <person name="Hulata G."/>
            <person name="Jaffe D.B."/>
            <person name="Lara M."/>
            <person name="Lee A.P."/>
            <person name="MacCallum I."/>
            <person name="Mwaiko S."/>
            <person name="Nikaido M."/>
            <person name="Nishihara H."/>
            <person name="Ozouf-Costaz C."/>
            <person name="Penman D.J."/>
            <person name="Przybylski D."/>
            <person name="Rakotomanga M."/>
            <person name="Renn S.C.P."/>
            <person name="Ribeiro F.J."/>
            <person name="Ron M."/>
            <person name="Salzburger W."/>
            <person name="Sanchez-Pulido L."/>
            <person name="Santos M.E."/>
            <person name="Searle S."/>
            <person name="Sharpe T."/>
            <person name="Swofford R."/>
            <person name="Tan F.J."/>
            <person name="Williams L."/>
            <person name="Young S."/>
            <person name="Yin S."/>
            <person name="Okada N."/>
            <person name="Kocher T.D."/>
            <person name="Miska E.A."/>
            <person name="Lander E.S."/>
            <person name="Venkatesh B."/>
            <person name="Fernald R.D."/>
            <person name="Meyer A."/>
            <person name="Ponting C.P."/>
            <person name="Streelman J.T."/>
            <person name="Lindblad-Toh K."/>
            <person name="Seehausen O."/>
            <person name="Di Palma F."/>
        </authorList>
    </citation>
    <scope>NUCLEOTIDE SEQUENCE</scope>
</reference>
<dbReference type="STRING" id="106582.ENSMZEP00005001893"/>
<proteinExistence type="inferred from homology"/>
<dbReference type="PANTHER" id="PTHR12829">
    <property type="entry name" value="N6-ADENOSINE-METHYLTRANSFERASE"/>
    <property type="match status" value="1"/>
</dbReference>
<dbReference type="GO" id="GO:0005634">
    <property type="term" value="C:nucleus"/>
    <property type="evidence" value="ECO:0007669"/>
    <property type="project" value="TreeGrafter"/>
</dbReference>
<dbReference type="AlphaFoldDB" id="A0A3P9AW68"/>
<dbReference type="PROSITE" id="PS00092">
    <property type="entry name" value="N6_MTASE"/>
    <property type="match status" value="1"/>
</dbReference>
<dbReference type="SUPFAM" id="SSF53335">
    <property type="entry name" value="S-adenosyl-L-methionine-dependent methyltransferases"/>
    <property type="match status" value="1"/>
</dbReference>
<sequence>MSVVLHGSLGWVLDSCSLIDRGYSPCIRWRENQKSALKCSFKRQCFQVFKSYYNENNRADVDAGNTEVLKKTCKPSKVNAAAFSQVMHESIKSVILEGTKYLVDSAQPLGYLNGQTNVDKEPLPSQECNLAALCEMAKDLPLVEDEEQEQGAQLLVGEDGCTSHVDLFSQVTENKADWATVVTVMGEEYVIPPHTAFLLSDFTRIQPLVHYGTRFDLIVMDPPWENKSVKRSRRYGSLPSSQLKRLPIPLLASPNCLVVTWVTNRPSHLRFVRDELYPHWGVEVVAEWFWVKVTTFGQFVFPLDSPHKKPYEVFVLGRYQTSEVPVEDQRLIVSVPSALHSQKPSLSEVLKPYIGADAKCLELFARSLQPGWTSWGNEVLKFQHVSYFNLTPVDEKAEAEDDCTAKEKQAQGFDSPGKT</sequence>
<dbReference type="GO" id="GO:0003676">
    <property type="term" value="F:nucleic acid binding"/>
    <property type="evidence" value="ECO:0007669"/>
    <property type="project" value="InterPro"/>
</dbReference>
<dbReference type="InterPro" id="IPR002052">
    <property type="entry name" value="DNA_methylase_N6_adenine_CS"/>
</dbReference>
<dbReference type="InterPro" id="IPR029063">
    <property type="entry name" value="SAM-dependent_MTases_sf"/>
</dbReference>
<protein>
    <submittedName>
        <fullName evidence="3">Methyltransferase 4, N6-adenosine</fullName>
    </submittedName>
</protein>
<feature type="region of interest" description="Disordered" evidence="2">
    <location>
        <begin position="398"/>
        <end position="419"/>
    </location>
</feature>
<reference evidence="3" key="3">
    <citation type="submission" date="2025-09" db="UniProtKB">
        <authorList>
            <consortium name="Ensembl"/>
        </authorList>
    </citation>
    <scope>IDENTIFICATION</scope>
</reference>
<keyword evidence="4" id="KW-1185">Reference proteome</keyword>
<evidence type="ECO:0000313" key="3">
    <source>
        <dbReference type="Ensembl" id="ENSMZEP00005001893.1"/>
    </source>
</evidence>
<organism evidence="3 4">
    <name type="scientific">Maylandia zebra</name>
    <name type="common">zebra mbuna</name>
    <dbReference type="NCBI Taxonomy" id="106582"/>
    <lineage>
        <taxon>Eukaryota</taxon>
        <taxon>Metazoa</taxon>
        <taxon>Chordata</taxon>
        <taxon>Craniata</taxon>
        <taxon>Vertebrata</taxon>
        <taxon>Euteleostomi</taxon>
        <taxon>Actinopterygii</taxon>
        <taxon>Neopterygii</taxon>
        <taxon>Teleostei</taxon>
        <taxon>Neoteleostei</taxon>
        <taxon>Acanthomorphata</taxon>
        <taxon>Ovalentaria</taxon>
        <taxon>Cichlomorphae</taxon>
        <taxon>Cichliformes</taxon>
        <taxon>Cichlidae</taxon>
        <taxon>African cichlids</taxon>
        <taxon>Pseudocrenilabrinae</taxon>
        <taxon>Haplochromini</taxon>
        <taxon>Maylandia</taxon>
        <taxon>Maylandia zebra complex</taxon>
    </lineage>
</organism>
<dbReference type="PROSITE" id="PS51143">
    <property type="entry name" value="MT_A70"/>
    <property type="match status" value="1"/>
</dbReference>
<dbReference type="Pfam" id="PF05063">
    <property type="entry name" value="MT-A70"/>
    <property type="match status" value="1"/>
</dbReference>
<accession>A0A3P9AW68</accession>
<evidence type="ECO:0000313" key="4">
    <source>
        <dbReference type="Proteomes" id="UP000265160"/>
    </source>
</evidence>
<dbReference type="GO" id="GO:0005829">
    <property type="term" value="C:cytosol"/>
    <property type="evidence" value="ECO:0007669"/>
    <property type="project" value="TreeGrafter"/>
</dbReference>
<dbReference type="GO" id="GO:0008173">
    <property type="term" value="F:RNA methyltransferase activity"/>
    <property type="evidence" value="ECO:0007669"/>
    <property type="project" value="TreeGrafter"/>
</dbReference>
<dbReference type="GO" id="GO:0009007">
    <property type="term" value="F:site-specific DNA-methyltransferase (adenine-specific) activity"/>
    <property type="evidence" value="ECO:0007669"/>
    <property type="project" value="TreeGrafter"/>
</dbReference>
<dbReference type="GO" id="GO:0032259">
    <property type="term" value="P:methylation"/>
    <property type="evidence" value="ECO:0007669"/>
    <property type="project" value="InterPro"/>
</dbReference>
<evidence type="ECO:0000256" key="2">
    <source>
        <dbReference type="SAM" id="MobiDB-lite"/>
    </source>
</evidence>
<dbReference type="Proteomes" id="UP000265160">
    <property type="component" value="LG9"/>
</dbReference>
<dbReference type="PANTHER" id="PTHR12829:SF4">
    <property type="entry name" value="N(6)-ADENINE-SPECIFIC METHYLTRANSFERASE METTL4"/>
    <property type="match status" value="1"/>
</dbReference>